<dbReference type="Proteomes" id="UP000218231">
    <property type="component" value="Unassembled WGS sequence"/>
</dbReference>
<organism evidence="2 3">
    <name type="scientific">Diploscapter pachys</name>
    <dbReference type="NCBI Taxonomy" id="2018661"/>
    <lineage>
        <taxon>Eukaryota</taxon>
        <taxon>Metazoa</taxon>
        <taxon>Ecdysozoa</taxon>
        <taxon>Nematoda</taxon>
        <taxon>Chromadorea</taxon>
        <taxon>Rhabditida</taxon>
        <taxon>Rhabditina</taxon>
        <taxon>Rhabditomorpha</taxon>
        <taxon>Rhabditoidea</taxon>
        <taxon>Rhabditidae</taxon>
        <taxon>Diploscapter</taxon>
    </lineage>
</organism>
<proteinExistence type="predicted"/>
<evidence type="ECO:0000313" key="3">
    <source>
        <dbReference type="Proteomes" id="UP000218231"/>
    </source>
</evidence>
<feature type="compositionally biased region" description="Basic residues" evidence="1">
    <location>
        <begin position="122"/>
        <end position="131"/>
    </location>
</feature>
<dbReference type="AlphaFoldDB" id="A0A2A2LBA6"/>
<gene>
    <name evidence="2" type="ORF">WR25_16361</name>
</gene>
<comment type="caution">
    <text evidence="2">The sequence shown here is derived from an EMBL/GenBank/DDBJ whole genome shotgun (WGS) entry which is preliminary data.</text>
</comment>
<keyword evidence="3" id="KW-1185">Reference proteome</keyword>
<evidence type="ECO:0000256" key="1">
    <source>
        <dbReference type="SAM" id="MobiDB-lite"/>
    </source>
</evidence>
<evidence type="ECO:0000313" key="2">
    <source>
        <dbReference type="EMBL" id="PAV83355.1"/>
    </source>
</evidence>
<accession>A0A2A2LBA6</accession>
<reference evidence="2 3" key="1">
    <citation type="journal article" date="2017" name="Curr. Biol.">
        <title>Genome architecture and evolution of a unichromosomal asexual nematode.</title>
        <authorList>
            <person name="Fradin H."/>
            <person name="Zegar C."/>
            <person name="Gutwein M."/>
            <person name="Lucas J."/>
            <person name="Kovtun M."/>
            <person name="Corcoran D."/>
            <person name="Baugh L.R."/>
            <person name="Kiontke K."/>
            <person name="Gunsalus K."/>
            <person name="Fitch D.H."/>
            <person name="Piano F."/>
        </authorList>
    </citation>
    <scope>NUCLEOTIDE SEQUENCE [LARGE SCALE GENOMIC DNA]</scope>
    <source>
        <strain evidence="2">PF1309</strain>
    </source>
</reference>
<sequence>MGTRSPAVGSAVPMHGGISPKVEVATPNSDHYWQNVNLSTPTTAPSTFSSYSDSTNKTKQPAARRRLNLNETSNFSHFNDDMQMHNIYQQPQQHNYPPVESGNLMHCLPRGIAPTFSPAHGTNKRVGKRKAPKSEPSEDGGNFLSLLFIQGVSSLSPYFIF</sequence>
<name>A0A2A2LBA6_9BILA</name>
<dbReference type="EMBL" id="LIAE01006967">
    <property type="protein sequence ID" value="PAV83355.1"/>
    <property type="molecule type" value="Genomic_DNA"/>
</dbReference>
<protein>
    <submittedName>
        <fullName evidence="2">Uncharacterized protein</fullName>
    </submittedName>
</protein>
<feature type="region of interest" description="Disordered" evidence="1">
    <location>
        <begin position="44"/>
        <end position="63"/>
    </location>
</feature>
<feature type="region of interest" description="Disordered" evidence="1">
    <location>
        <begin position="115"/>
        <end position="138"/>
    </location>
</feature>